<keyword evidence="9" id="KW-1185">Reference proteome</keyword>
<dbReference type="GO" id="GO:0006865">
    <property type="term" value="P:amino acid transport"/>
    <property type="evidence" value="ECO:0007669"/>
    <property type="project" value="UniProtKB-KW"/>
</dbReference>
<dbReference type="EMBL" id="CP000804">
    <property type="protein sequence ID" value="ABU58386.1"/>
    <property type="molecule type" value="Genomic_DNA"/>
</dbReference>
<dbReference type="Pfam" id="PF13458">
    <property type="entry name" value="Peripla_BP_6"/>
    <property type="match status" value="1"/>
</dbReference>
<evidence type="ECO:0000313" key="9">
    <source>
        <dbReference type="Proteomes" id="UP000000263"/>
    </source>
</evidence>
<dbReference type="PRINTS" id="PR00337">
    <property type="entry name" value="LEUILEVALBP"/>
</dbReference>
<dbReference type="eggNOG" id="COG0683">
    <property type="taxonomic scope" value="Bacteria"/>
</dbReference>
<keyword evidence="8" id="KW-0675">Receptor</keyword>
<protein>
    <submittedName>
        <fullName evidence="8">Extracellular ligand-binding receptor</fullName>
    </submittedName>
</protein>
<dbReference type="PROSITE" id="PS51257">
    <property type="entry name" value="PROKAR_LIPOPROTEIN"/>
    <property type="match status" value="1"/>
</dbReference>
<organism evidence="8 9">
    <name type="scientific">Roseiflexus castenholzii (strain DSM 13941 / HLO8)</name>
    <dbReference type="NCBI Taxonomy" id="383372"/>
    <lineage>
        <taxon>Bacteria</taxon>
        <taxon>Bacillati</taxon>
        <taxon>Chloroflexota</taxon>
        <taxon>Chloroflexia</taxon>
        <taxon>Chloroflexales</taxon>
        <taxon>Roseiflexineae</taxon>
        <taxon>Roseiflexaceae</taxon>
        <taxon>Roseiflexus</taxon>
    </lineage>
</organism>
<dbReference type="SUPFAM" id="SSF53822">
    <property type="entry name" value="Periplasmic binding protein-like I"/>
    <property type="match status" value="1"/>
</dbReference>
<dbReference type="OrthoDB" id="9783240at2"/>
<evidence type="ECO:0000256" key="6">
    <source>
        <dbReference type="SAM" id="SignalP"/>
    </source>
</evidence>
<dbReference type="InterPro" id="IPR028082">
    <property type="entry name" value="Peripla_BP_I"/>
</dbReference>
<dbReference type="RefSeq" id="WP_012120810.1">
    <property type="nucleotide sequence ID" value="NC_009767.1"/>
</dbReference>
<dbReference type="InterPro" id="IPR028081">
    <property type="entry name" value="Leu-bd"/>
</dbReference>
<dbReference type="STRING" id="383372.Rcas_2303"/>
<reference evidence="8 9" key="1">
    <citation type="submission" date="2007-08" db="EMBL/GenBank/DDBJ databases">
        <title>Complete sequence of Roseiflexus castenholzii DSM 13941.</title>
        <authorList>
            <consortium name="US DOE Joint Genome Institute"/>
            <person name="Copeland A."/>
            <person name="Lucas S."/>
            <person name="Lapidus A."/>
            <person name="Barry K."/>
            <person name="Glavina del Rio T."/>
            <person name="Dalin E."/>
            <person name="Tice H."/>
            <person name="Pitluck S."/>
            <person name="Thompson L.S."/>
            <person name="Brettin T."/>
            <person name="Bruce D."/>
            <person name="Detter J.C."/>
            <person name="Han C."/>
            <person name="Tapia R."/>
            <person name="Schmutz J."/>
            <person name="Larimer F."/>
            <person name="Land M."/>
            <person name="Hauser L."/>
            <person name="Kyrpides N."/>
            <person name="Mikhailova N."/>
            <person name="Bryant D.A."/>
            <person name="Hanada S."/>
            <person name="Tsukatani Y."/>
            <person name="Richardson P."/>
        </authorList>
    </citation>
    <scope>NUCLEOTIDE SEQUENCE [LARGE SCALE GENOMIC DNA]</scope>
    <source>
        <strain evidence="9">DSM 13941 / HLO8</strain>
    </source>
</reference>
<dbReference type="CDD" id="cd06338">
    <property type="entry name" value="PBP1_ABC_ligand_binding-like"/>
    <property type="match status" value="1"/>
</dbReference>
<dbReference type="AlphaFoldDB" id="A7NLJ5"/>
<evidence type="ECO:0000256" key="2">
    <source>
        <dbReference type="ARBA" id="ARBA00022448"/>
    </source>
</evidence>
<dbReference type="Gene3D" id="3.40.50.2300">
    <property type="match status" value="2"/>
</dbReference>
<dbReference type="PANTHER" id="PTHR30483:SF37">
    <property type="entry name" value="ABC TRANSPORTER SUBSTRATE-BINDING PROTEIN"/>
    <property type="match status" value="1"/>
</dbReference>
<feature type="chain" id="PRO_5002711029" evidence="6">
    <location>
        <begin position="33"/>
        <end position="432"/>
    </location>
</feature>
<name>A7NLJ5_ROSCS</name>
<proteinExistence type="inferred from homology"/>
<dbReference type="HOGENOM" id="CLU_027128_4_1_0"/>
<sequence>MTGHTSRQQMLWTVLLVWIVALIVSACGQAPAAPAPTTAPAAPAPTTAPAAPAPTTAPAAPQGAPIKVGCSLPLTGAFADTGIWVERGYRQWAEDVNAAGGLLGRPVELIIYDDESKTENAVNLLTRIITVDQVDLLCGGYPGTAAAAQMAVAEKNQMVYVSMGGHMASFSQGFTYVFGAPPLMGQWWYEGLYGWLATLPEAERPKKAAIFTINNPVGGAILEPMPEKLKALGIEIVVNERYDVPLTDAAPLVTKAKAAEADIFFANGFFPDSVQIVKAMRALDYNPKLIAQGVGSIIPAWVQELGTDGYYVFSGTAVHPSLPFEGISRLNDVAKAKYEAPVAPIYFIFGYAWMQALQRGVEGAQSLDQTAIRDWLKSNQMTTVAGTFTFDERGLPPPYNYLTQVIDGKVELIWPPDVRTKDPIYPKPAWGK</sequence>
<evidence type="ECO:0000259" key="7">
    <source>
        <dbReference type="Pfam" id="PF13458"/>
    </source>
</evidence>
<feature type="domain" description="Leucine-binding protein" evidence="7">
    <location>
        <begin position="65"/>
        <end position="408"/>
    </location>
</feature>
<dbReference type="KEGG" id="rca:Rcas_2303"/>
<evidence type="ECO:0000256" key="4">
    <source>
        <dbReference type="ARBA" id="ARBA00022970"/>
    </source>
</evidence>
<evidence type="ECO:0000256" key="1">
    <source>
        <dbReference type="ARBA" id="ARBA00010062"/>
    </source>
</evidence>
<keyword evidence="3 6" id="KW-0732">Signal</keyword>
<comment type="similarity">
    <text evidence="1">Belongs to the leucine-binding protein family.</text>
</comment>
<dbReference type="InterPro" id="IPR051010">
    <property type="entry name" value="BCAA_transport"/>
</dbReference>
<dbReference type="PANTHER" id="PTHR30483">
    <property type="entry name" value="LEUCINE-SPECIFIC-BINDING PROTEIN"/>
    <property type="match status" value="1"/>
</dbReference>
<keyword evidence="2" id="KW-0813">Transport</keyword>
<feature type="compositionally biased region" description="Low complexity" evidence="5">
    <location>
        <begin position="34"/>
        <end position="61"/>
    </location>
</feature>
<dbReference type="InterPro" id="IPR000709">
    <property type="entry name" value="Leu_Ile_Val-bd"/>
</dbReference>
<accession>A7NLJ5</accession>
<keyword evidence="4" id="KW-0029">Amino-acid transport</keyword>
<feature type="region of interest" description="Disordered" evidence="5">
    <location>
        <begin position="34"/>
        <end position="62"/>
    </location>
</feature>
<evidence type="ECO:0000256" key="5">
    <source>
        <dbReference type="SAM" id="MobiDB-lite"/>
    </source>
</evidence>
<dbReference type="Proteomes" id="UP000000263">
    <property type="component" value="Chromosome"/>
</dbReference>
<evidence type="ECO:0000256" key="3">
    <source>
        <dbReference type="ARBA" id="ARBA00022729"/>
    </source>
</evidence>
<feature type="signal peptide" evidence="6">
    <location>
        <begin position="1"/>
        <end position="32"/>
    </location>
</feature>
<evidence type="ECO:0000313" key="8">
    <source>
        <dbReference type="EMBL" id="ABU58386.1"/>
    </source>
</evidence>
<gene>
    <name evidence="8" type="ordered locus">Rcas_2303</name>
</gene>